<name>C5CGZ9_KOSOT</name>
<dbReference type="KEGG" id="kol:Kole_0955"/>
<keyword evidence="5 6" id="KW-0472">Membrane</keyword>
<keyword evidence="4 6" id="KW-1133">Transmembrane helix</keyword>
<dbReference type="HOGENOM" id="CLU_099432_0_1_0"/>
<sequence>MKRLYKSRKDKVIDGVCGGIAEYFGIDPTIIRLIWVLLLFAHGAGLILYLIAMIIIPREPLGASAENTDQSAERSVNTTPTSLEDKENKIDKNRLLMALIVIVIGFVLLMSSFTTFTIFSVVFGKIFLGVLLMAGGGYLLYKLVKEGE</sequence>
<feature type="domain" description="Phage shock protein PspC N-terminal" evidence="7">
    <location>
        <begin position="2"/>
        <end position="59"/>
    </location>
</feature>
<evidence type="ECO:0000259" key="7">
    <source>
        <dbReference type="Pfam" id="PF04024"/>
    </source>
</evidence>
<feature type="transmembrane region" description="Helical" evidence="6">
    <location>
        <begin position="95"/>
        <end position="116"/>
    </location>
</feature>
<evidence type="ECO:0000313" key="8">
    <source>
        <dbReference type="EMBL" id="ACR79664.1"/>
    </source>
</evidence>
<proteinExistence type="predicted"/>
<keyword evidence="3 6" id="KW-0812">Transmembrane</keyword>
<keyword evidence="9" id="KW-1185">Reference proteome</keyword>
<reference evidence="8 9" key="1">
    <citation type="submission" date="2009-06" db="EMBL/GenBank/DDBJ databases">
        <title>Complete sequence of Thermotogales bacterium TBF 19.5.1.</title>
        <authorList>
            <consortium name="US DOE Joint Genome Institute"/>
            <person name="Lucas S."/>
            <person name="Copeland A."/>
            <person name="Lapidus A."/>
            <person name="Glavina del Rio T."/>
            <person name="Tice H."/>
            <person name="Bruce D."/>
            <person name="Goodwin L."/>
            <person name="Pitluck S."/>
            <person name="Chertkov O."/>
            <person name="Brettin T."/>
            <person name="Detter J.C."/>
            <person name="Han C."/>
            <person name="Schmutz J."/>
            <person name="Larimer F."/>
            <person name="Land M."/>
            <person name="Hauser L."/>
            <person name="Kyrpides N."/>
            <person name="Ovchinnikova G."/>
            <person name="Noll K."/>
        </authorList>
    </citation>
    <scope>NUCLEOTIDE SEQUENCE [LARGE SCALE GENOMIC DNA]</scope>
    <source>
        <strain evidence="9">ATCC BAA-1733 / DSM 21960 / TBF 19.5.1</strain>
    </source>
</reference>
<reference evidence="8 9" key="2">
    <citation type="journal article" date="2011" name="J. Bacteriol.">
        <title>Genome Sequence of Kosmotoga olearia Strain TBF 19.5.1, a Thermophilic Bacterium with a Wide Growth Temperature Range, Isolated from the Troll B Oil Platform in the North Sea.</title>
        <authorList>
            <person name="Swithers K.S."/>
            <person name="Dipippo J.L."/>
            <person name="Bruce D.C."/>
            <person name="Detter C."/>
            <person name="Tapia R."/>
            <person name="Han S."/>
            <person name="Goodwin L.A."/>
            <person name="Han J."/>
            <person name="Woyke T."/>
            <person name="Pitluck S."/>
            <person name="Pennacchio L."/>
            <person name="Nolan M."/>
            <person name="Mikhailova N."/>
            <person name="Land M.L."/>
            <person name="Nesbo C.L."/>
            <person name="Gogarten J.P."/>
            <person name="Noll K.M."/>
        </authorList>
    </citation>
    <scope>NUCLEOTIDE SEQUENCE [LARGE SCALE GENOMIC DNA]</scope>
    <source>
        <strain evidence="9">ATCC BAA-1733 / DSM 21960 / TBF 19.5.1</strain>
    </source>
</reference>
<dbReference type="InterPro" id="IPR052027">
    <property type="entry name" value="PspC"/>
</dbReference>
<organism evidence="8 9">
    <name type="scientific">Kosmotoga olearia (strain ATCC BAA-1733 / DSM 21960 / TBF 19.5.1)</name>
    <dbReference type="NCBI Taxonomy" id="521045"/>
    <lineage>
        <taxon>Bacteria</taxon>
        <taxon>Thermotogati</taxon>
        <taxon>Thermotogota</taxon>
        <taxon>Thermotogae</taxon>
        <taxon>Kosmotogales</taxon>
        <taxon>Kosmotogaceae</taxon>
        <taxon>Kosmotoga</taxon>
    </lineage>
</organism>
<feature type="transmembrane region" description="Helical" evidence="6">
    <location>
        <begin position="122"/>
        <end position="141"/>
    </location>
</feature>
<evidence type="ECO:0000256" key="2">
    <source>
        <dbReference type="ARBA" id="ARBA00022475"/>
    </source>
</evidence>
<dbReference type="OrthoDB" id="9815286at2"/>
<dbReference type="EMBL" id="CP001634">
    <property type="protein sequence ID" value="ACR79664.1"/>
    <property type="molecule type" value="Genomic_DNA"/>
</dbReference>
<dbReference type="Pfam" id="PF04024">
    <property type="entry name" value="PspC"/>
    <property type="match status" value="1"/>
</dbReference>
<dbReference type="STRING" id="521045.Kole_0955"/>
<dbReference type="RefSeq" id="WP_015868326.1">
    <property type="nucleotide sequence ID" value="NC_012785.1"/>
</dbReference>
<dbReference type="AlphaFoldDB" id="C5CGZ9"/>
<dbReference type="GO" id="GO:0005886">
    <property type="term" value="C:plasma membrane"/>
    <property type="evidence" value="ECO:0007669"/>
    <property type="project" value="UniProtKB-SubCell"/>
</dbReference>
<evidence type="ECO:0000256" key="6">
    <source>
        <dbReference type="SAM" id="Phobius"/>
    </source>
</evidence>
<comment type="subcellular location">
    <subcellularLocation>
        <location evidence="1">Cell membrane</location>
        <topology evidence="1">Single-pass membrane protein</topology>
    </subcellularLocation>
</comment>
<dbReference type="PANTHER" id="PTHR33885:SF3">
    <property type="entry name" value="PHAGE SHOCK PROTEIN C"/>
    <property type="match status" value="1"/>
</dbReference>
<dbReference type="Proteomes" id="UP000002382">
    <property type="component" value="Chromosome"/>
</dbReference>
<feature type="transmembrane region" description="Helical" evidence="6">
    <location>
        <begin position="33"/>
        <end position="56"/>
    </location>
</feature>
<keyword evidence="2" id="KW-1003">Cell membrane</keyword>
<dbReference type="eggNOG" id="COG1983">
    <property type="taxonomic scope" value="Bacteria"/>
</dbReference>
<accession>C5CGZ9</accession>
<gene>
    <name evidence="8" type="ordered locus">Kole_0955</name>
</gene>
<dbReference type="InterPro" id="IPR007168">
    <property type="entry name" value="Phageshock_PspC_N"/>
</dbReference>
<dbReference type="PANTHER" id="PTHR33885">
    <property type="entry name" value="PHAGE SHOCK PROTEIN C"/>
    <property type="match status" value="1"/>
</dbReference>
<evidence type="ECO:0000256" key="5">
    <source>
        <dbReference type="ARBA" id="ARBA00023136"/>
    </source>
</evidence>
<protein>
    <submittedName>
        <fullName evidence="8">Phage shock protein C, PspC</fullName>
    </submittedName>
</protein>
<evidence type="ECO:0000256" key="3">
    <source>
        <dbReference type="ARBA" id="ARBA00022692"/>
    </source>
</evidence>
<evidence type="ECO:0000256" key="4">
    <source>
        <dbReference type="ARBA" id="ARBA00022989"/>
    </source>
</evidence>
<evidence type="ECO:0000313" key="9">
    <source>
        <dbReference type="Proteomes" id="UP000002382"/>
    </source>
</evidence>
<evidence type="ECO:0000256" key="1">
    <source>
        <dbReference type="ARBA" id="ARBA00004162"/>
    </source>
</evidence>